<dbReference type="Gene3D" id="3.90.180.10">
    <property type="entry name" value="Medium-chain alcohol dehydrogenases, catalytic domain"/>
    <property type="match status" value="1"/>
</dbReference>
<dbReference type="GO" id="GO:0070402">
    <property type="term" value="F:NADPH binding"/>
    <property type="evidence" value="ECO:0007669"/>
    <property type="project" value="TreeGrafter"/>
</dbReference>
<dbReference type="OrthoDB" id="9787435at2"/>
<sequence length="329" mass="35150">MSRVIRFHRTGGPEVLQIDEIDVPAPGANEVQINVRALGINRAEVMYRTGQYVIEPTFPAMLGYEAAGTVSAVGPGVVGFAVGDAVSVVPAFSFDEYGLYGELVNAPAHAVVKHPEVLSFTEAAATWMKFVTAYGALIELGGLQAGETVLIRAASSSVGLAAIQIANMVGAVPVALTRTSDKREALLQAGAAAVIATQEQDMVAEVMTVTHGKGARMAFDPVGGPEVALVLKALANHGIFFQYGALDTRDIPVSVMDLLGKHLTLRGYQLFEITQNREKLERAKHFINEGLASGQLRPVIDRTFSFDEMAEAHRYMESNAQVGKIVVTL</sequence>
<dbReference type="PANTHER" id="PTHR48106:SF5">
    <property type="entry name" value="ZINC-CONTAINING ALCOHOL DEHYDROGENASE"/>
    <property type="match status" value="1"/>
</dbReference>
<reference evidence="4 6" key="1">
    <citation type="submission" date="2016-05" db="EMBL/GenBank/DDBJ databases">
        <title>Genome sequence of Pseudomonas stutzeri 273 and identification of the exopolysaccharide biosynthesis locus.</title>
        <authorList>
            <person name="Wu S."/>
            <person name="Sun C."/>
        </authorList>
    </citation>
    <scope>NUCLEOTIDE SEQUENCE [LARGE SCALE GENOMIC DNA]</scope>
    <source>
        <strain evidence="4 6">273</strain>
    </source>
</reference>
<dbReference type="SUPFAM" id="SSF51735">
    <property type="entry name" value="NAD(P)-binding Rossmann-fold domains"/>
    <property type="match status" value="1"/>
</dbReference>
<feature type="domain" description="Enoyl reductase (ER)" evidence="3">
    <location>
        <begin position="11"/>
        <end position="327"/>
    </location>
</feature>
<dbReference type="EMBL" id="CP046903">
    <property type="protein sequence ID" value="QGZ32930.1"/>
    <property type="molecule type" value="Genomic_DNA"/>
</dbReference>
<evidence type="ECO:0000313" key="5">
    <source>
        <dbReference type="EMBL" id="QGZ32930.1"/>
    </source>
</evidence>
<geneLocation type="plasmid" evidence="7">
    <name>p1_pm101005</name>
</geneLocation>
<dbReference type="InterPro" id="IPR036291">
    <property type="entry name" value="NAD(P)-bd_dom_sf"/>
</dbReference>
<dbReference type="PATRIC" id="fig|316.104.peg.1202"/>
<dbReference type="PANTHER" id="PTHR48106">
    <property type="entry name" value="QUINONE OXIDOREDUCTASE PIG3-RELATED"/>
    <property type="match status" value="1"/>
</dbReference>
<dbReference type="InterPro" id="IPR013154">
    <property type="entry name" value="ADH-like_N"/>
</dbReference>
<reference evidence="5 7" key="2">
    <citation type="submission" date="2019-12" db="EMBL/GenBank/DDBJ databases">
        <title>Complete genome sequence of Pseudomonas stutzeri.</title>
        <authorList>
            <person name="Lim S.R."/>
            <person name="Kim J.H."/>
        </authorList>
    </citation>
    <scope>NUCLEOTIDE SEQUENCE [LARGE SCALE GENOMIC DNA]</scope>
    <source>
        <strain evidence="5 7">PM101005</strain>
        <plasmid evidence="7">p1_pm101005</plasmid>
        <plasmid evidence="5">p1_PM101005</plasmid>
    </source>
</reference>
<keyword evidence="2" id="KW-0560">Oxidoreductase</keyword>
<evidence type="ECO:0000259" key="3">
    <source>
        <dbReference type="SMART" id="SM00829"/>
    </source>
</evidence>
<dbReference type="SMART" id="SM00829">
    <property type="entry name" value="PKS_ER"/>
    <property type="match status" value="1"/>
</dbReference>
<dbReference type="InterPro" id="IPR013149">
    <property type="entry name" value="ADH-like_C"/>
</dbReference>
<dbReference type="InterPro" id="IPR020843">
    <property type="entry name" value="ER"/>
</dbReference>
<dbReference type="Proteomes" id="UP000077787">
    <property type="component" value="Chromosome"/>
</dbReference>
<dbReference type="AlphaFoldDB" id="A0A0M2RN81"/>
<dbReference type="GO" id="GO:0016651">
    <property type="term" value="F:oxidoreductase activity, acting on NAD(P)H"/>
    <property type="evidence" value="ECO:0007669"/>
    <property type="project" value="TreeGrafter"/>
</dbReference>
<dbReference type="Proteomes" id="UP000438983">
    <property type="component" value="Plasmid p1_PM101005"/>
</dbReference>
<protein>
    <submittedName>
        <fullName evidence="4">Alcohol dehydrogenase</fullName>
    </submittedName>
    <submittedName>
        <fullName evidence="5">Zinc-binding dehydrogenase</fullName>
    </submittedName>
</protein>
<dbReference type="EMBL" id="CP015641">
    <property type="protein sequence ID" value="ANF25941.1"/>
    <property type="molecule type" value="Genomic_DNA"/>
</dbReference>
<dbReference type="SUPFAM" id="SSF50129">
    <property type="entry name" value="GroES-like"/>
    <property type="match status" value="1"/>
</dbReference>
<dbReference type="Pfam" id="PF08240">
    <property type="entry name" value="ADH_N"/>
    <property type="match status" value="1"/>
</dbReference>
<evidence type="ECO:0000313" key="6">
    <source>
        <dbReference type="Proteomes" id="UP000077787"/>
    </source>
</evidence>
<dbReference type="RefSeq" id="WP_033999986.1">
    <property type="nucleotide sequence ID" value="NZ_CP015641.1"/>
</dbReference>
<keyword evidence="5" id="KW-0614">Plasmid</keyword>
<accession>A0A0M2RN81</accession>
<dbReference type="InterPro" id="IPR011032">
    <property type="entry name" value="GroES-like_sf"/>
</dbReference>
<evidence type="ECO:0000256" key="1">
    <source>
        <dbReference type="ARBA" id="ARBA00022857"/>
    </source>
</evidence>
<dbReference type="CDD" id="cd08268">
    <property type="entry name" value="MDR2"/>
    <property type="match status" value="1"/>
</dbReference>
<dbReference type="Pfam" id="PF00107">
    <property type="entry name" value="ADH_zinc_N"/>
    <property type="match status" value="1"/>
</dbReference>
<evidence type="ECO:0000313" key="7">
    <source>
        <dbReference type="Proteomes" id="UP000438983"/>
    </source>
</evidence>
<evidence type="ECO:0000313" key="4">
    <source>
        <dbReference type="EMBL" id="ANF25941.1"/>
    </source>
</evidence>
<organism evidence="5 7">
    <name type="scientific">Stutzerimonas stutzeri</name>
    <name type="common">Pseudomonas stutzeri</name>
    <dbReference type="NCBI Taxonomy" id="316"/>
    <lineage>
        <taxon>Bacteria</taxon>
        <taxon>Pseudomonadati</taxon>
        <taxon>Pseudomonadota</taxon>
        <taxon>Gammaproteobacteria</taxon>
        <taxon>Pseudomonadales</taxon>
        <taxon>Pseudomonadaceae</taxon>
        <taxon>Stutzerimonas</taxon>
    </lineage>
</organism>
<dbReference type="Gene3D" id="3.40.50.720">
    <property type="entry name" value="NAD(P)-binding Rossmann-like Domain"/>
    <property type="match status" value="1"/>
</dbReference>
<evidence type="ECO:0000256" key="2">
    <source>
        <dbReference type="ARBA" id="ARBA00023002"/>
    </source>
</evidence>
<keyword evidence="1" id="KW-0521">NADP</keyword>
<geneLocation type="plasmid" evidence="5">
    <name>p1_PM101005</name>
</geneLocation>
<name>A0A0M2RN81_STUST</name>
<gene>
    <name evidence="5" type="ORF">GQA94_22665</name>
    <name evidence="4" type="ORF">PS273GM_12690</name>
</gene>
<proteinExistence type="predicted"/>